<dbReference type="PANTHER" id="PTHR12802">
    <property type="entry name" value="SWI/SNF COMPLEX-RELATED"/>
    <property type="match status" value="1"/>
</dbReference>
<dbReference type="EMBL" id="JBEAFC010000011">
    <property type="protein sequence ID" value="KAL1536898.1"/>
    <property type="molecule type" value="Genomic_DNA"/>
</dbReference>
<name>A0ABD1G1N3_SALDI</name>
<evidence type="ECO:0000313" key="11">
    <source>
        <dbReference type="Proteomes" id="UP001567538"/>
    </source>
</evidence>
<evidence type="ECO:0000256" key="4">
    <source>
        <dbReference type="ARBA" id="ARBA00023163"/>
    </source>
</evidence>
<dbReference type="GO" id="GO:0010468">
    <property type="term" value="P:regulation of gene expression"/>
    <property type="evidence" value="ECO:0007669"/>
    <property type="project" value="UniProtKB-ARBA"/>
</dbReference>
<dbReference type="Gene3D" id="1.10.10.60">
    <property type="entry name" value="Homeodomain-like"/>
    <property type="match status" value="1"/>
</dbReference>
<evidence type="ECO:0000256" key="5">
    <source>
        <dbReference type="ARBA" id="ARBA00023242"/>
    </source>
</evidence>
<sequence length="390" mass="43076">MASSVQEKHESATTSMQSNEQFSSADEYAFKVRKPYTITKQRERWTEEEHERFLEALKLHGRAWRKIEEHMGTKTAVQIRSHAQKFFSKVARESNNGDSGNAKLIEIPPPRPKRKPVHPYPRKPGSVAKTRASISEKLMRSASQDVLEQETQSPTSVLSENHSDTSCRADTCTQEGSSSPASSAFPLDASASCGAEAPTRTEPVNENGKSSPDEEVSQYQELLSQDDKEDQSAVQQLKLFGKTLLVKGSFGTSFSTCKADSVDKSEGGGVSFPLKVIPLKLTAEHVSPMDASTPVPFPWLMLSSCSTQRGLDKKDDLDSNGEKEVSSSGSTTASDREKSPDTDSRPPLLANVFTSRLSKRAYADSEDYRKGFVPYKRHSRAEKQRSCICL</sequence>
<dbReference type="PANTHER" id="PTHR12802:SF155">
    <property type="entry name" value="DEUBIQUITINASE MYSM1"/>
    <property type="match status" value="1"/>
</dbReference>
<evidence type="ECO:0000256" key="3">
    <source>
        <dbReference type="ARBA" id="ARBA00023125"/>
    </source>
</evidence>
<dbReference type="CDD" id="cd00167">
    <property type="entry name" value="SANT"/>
    <property type="match status" value="1"/>
</dbReference>
<evidence type="ECO:0000313" key="10">
    <source>
        <dbReference type="EMBL" id="KAL1536898.1"/>
    </source>
</evidence>
<feature type="compositionally biased region" description="Basic and acidic residues" evidence="6">
    <location>
        <begin position="1"/>
        <end position="11"/>
    </location>
</feature>
<feature type="compositionally biased region" description="Polar residues" evidence="6">
    <location>
        <begin position="12"/>
        <end position="24"/>
    </location>
</feature>
<organism evidence="10 11">
    <name type="scientific">Salvia divinorum</name>
    <name type="common">Maria pastora</name>
    <name type="synonym">Diviner's sage</name>
    <dbReference type="NCBI Taxonomy" id="28513"/>
    <lineage>
        <taxon>Eukaryota</taxon>
        <taxon>Viridiplantae</taxon>
        <taxon>Streptophyta</taxon>
        <taxon>Embryophyta</taxon>
        <taxon>Tracheophyta</taxon>
        <taxon>Spermatophyta</taxon>
        <taxon>Magnoliopsida</taxon>
        <taxon>eudicotyledons</taxon>
        <taxon>Gunneridae</taxon>
        <taxon>Pentapetalae</taxon>
        <taxon>asterids</taxon>
        <taxon>lamiids</taxon>
        <taxon>Lamiales</taxon>
        <taxon>Lamiaceae</taxon>
        <taxon>Nepetoideae</taxon>
        <taxon>Mentheae</taxon>
        <taxon>Salviinae</taxon>
        <taxon>Salvia</taxon>
        <taxon>Salvia subgen. Calosphace</taxon>
    </lineage>
</organism>
<accession>A0ABD1G1N3</accession>
<evidence type="ECO:0000256" key="2">
    <source>
        <dbReference type="ARBA" id="ARBA00023015"/>
    </source>
</evidence>
<dbReference type="InterPro" id="IPR006447">
    <property type="entry name" value="Myb_dom_plants"/>
</dbReference>
<feature type="compositionally biased region" description="Polar residues" evidence="6">
    <location>
        <begin position="141"/>
        <end position="160"/>
    </location>
</feature>
<gene>
    <name evidence="10" type="ORF">AAHA92_29474</name>
</gene>
<comment type="caution">
    <text evidence="10">The sequence shown here is derived from an EMBL/GenBank/DDBJ whole genome shotgun (WGS) entry which is preliminary data.</text>
</comment>
<keyword evidence="3" id="KW-0238">DNA-binding</keyword>
<feature type="region of interest" description="Disordered" evidence="6">
    <location>
        <begin position="89"/>
        <end position="233"/>
    </location>
</feature>
<dbReference type="SMART" id="SM00717">
    <property type="entry name" value="SANT"/>
    <property type="match status" value="1"/>
</dbReference>
<keyword evidence="4" id="KW-0804">Transcription</keyword>
<feature type="region of interest" description="Disordered" evidence="6">
    <location>
        <begin position="310"/>
        <end position="350"/>
    </location>
</feature>
<dbReference type="PROSITE" id="PS50090">
    <property type="entry name" value="MYB_LIKE"/>
    <property type="match status" value="1"/>
</dbReference>
<comment type="subcellular location">
    <subcellularLocation>
        <location evidence="1">Nucleus</location>
    </subcellularLocation>
</comment>
<feature type="region of interest" description="Disordered" evidence="6">
    <location>
        <begin position="1"/>
        <end position="24"/>
    </location>
</feature>
<evidence type="ECO:0000256" key="6">
    <source>
        <dbReference type="SAM" id="MobiDB-lite"/>
    </source>
</evidence>
<dbReference type="InterPro" id="IPR009057">
    <property type="entry name" value="Homeodomain-like_sf"/>
</dbReference>
<dbReference type="GO" id="GO:0003677">
    <property type="term" value="F:DNA binding"/>
    <property type="evidence" value="ECO:0007669"/>
    <property type="project" value="UniProtKB-KW"/>
</dbReference>
<proteinExistence type="predicted"/>
<feature type="domain" description="HTH myb-type" evidence="9">
    <location>
        <begin position="37"/>
        <end position="91"/>
    </location>
</feature>
<dbReference type="InterPro" id="IPR017930">
    <property type="entry name" value="Myb_dom"/>
</dbReference>
<keyword evidence="11" id="KW-1185">Reference proteome</keyword>
<evidence type="ECO:0000259" key="8">
    <source>
        <dbReference type="PROSITE" id="PS51293"/>
    </source>
</evidence>
<feature type="domain" description="Myb-like" evidence="7">
    <location>
        <begin position="37"/>
        <end position="87"/>
    </location>
</feature>
<feature type="domain" description="SANT" evidence="8">
    <location>
        <begin position="40"/>
        <end position="91"/>
    </location>
</feature>
<dbReference type="NCBIfam" id="TIGR01557">
    <property type="entry name" value="myb_SHAQKYF"/>
    <property type="match status" value="1"/>
</dbReference>
<feature type="compositionally biased region" description="Basic and acidic residues" evidence="6">
    <location>
        <begin position="334"/>
        <end position="344"/>
    </location>
</feature>
<feature type="compositionally biased region" description="Polar residues" evidence="6">
    <location>
        <begin position="168"/>
        <end position="182"/>
    </location>
</feature>
<dbReference type="SUPFAM" id="SSF46689">
    <property type="entry name" value="Homeodomain-like"/>
    <property type="match status" value="1"/>
</dbReference>
<dbReference type="GO" id="GO:0005634">
    <property type="term" value="C:nucleus"/>
    <property type="evidence" value="ECO:0007669"/>
    <property type="project" value="UniProtKB-SubCell"/>
</dbReference>
<keyword evidence="2" id="KW-0805">Transcription regulation</keyword>
<evidence type="ECO:0000259" key="9">
    <source>
        <dbReference type="PROSITE" id="PS51294"/>
    </source>
</evidence>
<dbReference type="FunFam" id="1.10.10.60:FF:000023">
    <property type="entry name" value="protein REVEILLE 6 isoform X1"/>
    <property type="match status" value="1"/>
</dbReference>
<dbReference type="Proteomes" id="UP001567538">
    <property type="component" value="Unassembled WGS sequence"/>
</dbReference>
<dbReference type="PROSITE" id="PS51294">
    <property type="entry name" value="HTH_MYB"/>
    <property type="match status" value="1"/>
</dbReference>
<dbReference type="InterPro" id="IPR017884">
    <property type="entry name" value="SANT_dom"/>
</dbReference>
<dbReference type="PROSITE" id="PS51293">
    <property type="entry name" value="SANT"/>
    <property type="match status" value="1"/>
</dbReference>
<dbReference type="Pfam" id="PF00249">
    <property type="entry name" value="Myb_DNA-binding"/>
    <property type="match status" value="1"/>
</dbReference>
<dbReference type="InterPro" id="IPR001005">
    <property type="entry name" value="SANT/Myb"/>
</dbReference>
<keyword evidence="5" id="KW-0539">Nucleus</keyword>
<feature type="compositionally biased region" description="Basic residues" evidence="6">
    <location>
        <begin position="111"/>
        <end position="121"/>
    </location>
</feature>
<protein>
    <submittedName>
        <fullName evidence="10">Protein REVEILLE 2-like isoform X2</fullName>
    </submittedName>
</protein>
<evidence type="ECO:0000256" key="1">
    <source>
        <dbReference type="ARBA" id="ARBA00004123"/>
    </source>
</evidence>
<feature type="compositionally biased region" description="Basic and acidic residues" evidence="6">
    <location>
        <begin position="310"/>
        <end position="325"/>
    </location>
</feature>
<dbReference type="AlphaFoldDB" id="A0ABD1G1N3"/>
<evidence type="ECO:0000259" key="7">
    <source>
        <dbReference type="PROSITE" id="PS50090"/>
    </source>
</evidence>
<reference evidence="10 11" key="1">
    <citation type="submission" date="2024-06" db="EMBL/GenBank/DDBJ databases">
        <title>A chromosome level genome sequence of Diviner's sage (Salvia divinorum).</title>
        <authorList>
            <person name="Ford S.A."/>
            <person name="Ro D.-K."/>
            <person name="Ness R.W."/>
            <person name="Phillips M.A."/>
        </authorList>
    </citation>
    <scope>NUCLEOTIDE SEQUENCE [LARGE SCALE GENOMIC DNA]</scope>
    <source>
        <strain evidence="10">SAF-2024a</strain>
        <tissue evidence="10">Leaf</tissue>
    </source>
</reference>